<reference evidence="7" key="1">
    <citation type="journal article" date="2023" name="IScience">
        <title>Live-bearing cockroach genome reveals convergent evolutionary mechanisms linked to viviparity in insects and beyond.</title>
        <authorList>
            <person name="Fouks B."/>
            <person name="Harrison M.C."/>
            <person name="Mikhailova A.A."/>
            <person name="Marchal E."/>
            <person name="English S."/>
            <person name="Carruthers M."/>
            <person name="Jennings E.C."/>
            <person name="Chiamaka E.L."/>
            <person name="Frigard R.A."/>
            <person name="Pippel M."/>
            <person name="Attardo G.M."/>
            <person name="Benoit J.B."/>
            <person name="Bornberg-Bauer E."/>
            <person name="Tobe S.S."/>
        </authorList>
    </citation>
    <scope>NUCLEOTIDE SEQUENCE</scope>
    <source>
        <strain evidence="7">Stay&amp;Tobe</strain>
    </source>
</reference>
<comment type="similarity">
    <text evidence="2">Belongs to the RER1 family.</text>
</comment>
<feature type="non-terminal residue" evidence="7">
    <location>
        <position position="1"/>
    </location>
</feature>
<dbReference type="Pfam" id="PF03248">
    <property type="entry name" value="Rer1"/>
    <property type="match status" value="1"/>
</dbReference>
<evidence type="ECO:0000256" key="5">
    <source>
        <dbReference type="ARBA" id="ARBA00023136"/>
    </source>
</evidence>
<dbReference type="GO" id="GO:0005783">
    <property type="term" value="C:endoplasmic reticulum"/>
    <property type="evidence" value="ECO:0007669"/>
    <property type="project" value="GOC"/>
</dbReference>
<keyword evidence="8" id="KW-1185">Reference proteome</keyword>
<name>A0AAD7Z7T4_DIPPU</name>
<keyword evidence="5 6" id="KW-0472">Membrane</keyword>
<comment type="caution">
    <text evidence="7">The sequence shown here is derived from an EMBL/GenBank/DDBJ whole genome shotgun (WGS) entry which is preliminary data.</text>
</comment>
<reference evidence="7" key="2">
    <citation type="submission" date="2023-05" db="EMBL/GenBank/DDBJ databases">
        <authorList>
            <person name="Fouks B."/>
        </authorList>
    </citation>
    <scope>NUCLEOTIDE SEQUENCE</scope>
    <source>
        <strain evidence="7">Stay&amp;Tobe</strain>
        <tissue evidence="7">Testes</tissue>
    </source>
</reference>
<keyword evidence="4 6" id="KW-1133">Transmembrane helix</keyword>
<dbReference type="PANTHER" id="PTHR10743">
    <property type="entry name" value="PROTEIN RER1"/>
    <property type="match status" value="1"/>
</dbReference>
<evidence type="ECO:0000256" key="3">
    <source>
        <dbReference type="ARBA" id="ARBA00022692"/>
    </source>
</evidence>
<protein>
    <recommendedName>
        <fullName evidence="9">Protein RER1</fullName>
    </recommendedName>
</protein>
<dbReference type="AlphaFoldDB" id="A0AAD7Z7T4"/>
<proteinExistence type="inferred from homology"/>
<evidence type="ECO:0000256" key="1">
    <source>
        <dbReference type="ARBA" id="ARBA00004141"/>
    </source>
</evidence>
<dbReference type="GO" id="GO:0006621">
    <property type="term" value="P:protein retention in ER lumen"/>
    <property type="evidence" value="ECO:0007669"/>
    <property type="project" value="TreeGrafter"/>
</dbReference>
<dbReference type="EMBL" id="JASPKZ010009821">
    <property type="protein sequence ID" value="KAJ9575750.1"/>
    <property type="molecule type" value="Genomic_DNA"/>
</dbReference>
<evidence type="ECO:0000256" key="4">
    <source>
        <dbReference type="ARBA" id="ARBA00022989"/>
    </source>
</evidence>
<sequence>MQGDDAVSNSKGNIISQGWKRLQQVYQKLLDDVTPYTLARWLFAAFLTLAFLGRVFLLQGWYIVTYALGIYHLNLFIAFLSPKIDPALDYE</sequence>
<feature type="transmembrane region" description="Helical" evidence="6">
    <location>
        <begin position="63"/>
        <end position="81"/>
    </location>
</feature>
<feature type="transmembrane region" description="Helical" evidence="6">
    <location>
        <begin position="38"/>
        <end position="56"/>
    </location>
</feature>
<dbReference type="GO" id="GO:0000139">
    <property type="term" value="C:Golgi membrane"/>
    <property type="evidence" value="ECO:0007669"/>
    <property type="project" value="TreeGrafter"/>
</dbReference>
<dbReference type="GO" id="GO:0006890">
    <property type="term" value="P:retrograde vesicle-mediated transport, Golgi to endoplasmic reticulum"/>
    <property type="evidence" value="ECO:0007669"/>
    <property type="project" value="TreeGrafter"/>
</dbReference>
<keyword evidence="3 6" id="KW-0812">Transmembrane</keyword>
<gene>
    <name evidence="7" type="ORF">L9F63_007396</name>
</gene>
<comment type="subcellular location">
    <subcellularLocation>
        <location evidence="1">Membrane</location>
        <topology evidence="1">Multi-pass membrane protein</topology>
    </subcellularLocation>
</comment>
<evidence type="ECO:0000256" key="6">
    <source>
        <dbReference type="SAM" id="Phobius"/>
    </source>
</evidence>
<dbReference type="InterPro" id="IPR004932">
    <property type="entry name" value="Rer1"/>
</dbReference>
<evidence type="ECO:0000313" key="7">
    <source>
        <dbReference type="EMBL" id="KAJ9575750.1"/>
    </source>
</evidence>
<evidence type="ECO:0000313" key="8">
    <source>
        <dbReference type="Proteomes" id="UP001233999"/>
    </source>
</evidence>
<organism evidence="7 8">
    <name type="scientific">Diploptera punctata</name>
    <name type="common">Pacific beetle cockroach</name>
    <dbReference type="NCBI Taxonomy" id="6984"/>
    <lineage>
        <taxon>Eukaryota</taxon>
        <taxon>Metazoa</taxon>
        <taxon>Ecdysozoa</taxon>
        <taxon>Arthropoda</taxon>
        <taxon>Hexapoda</taxon>
        <taxon>Insecta</taxon>
        <taxon>Pterygota</taxon>
        <taxon>Neoptera</taxon>
        <taxon>Polyneoptera</taxon>
        <taxon>Dictyoptera</taxon>
        <taxon>Blattodea</taxon>
        <taxon>Blaberoidea</taxon>
        <taxon>Blaberidae</taxon>
        <taxon>Diplopterinae</taxon>
        <taxon>Diploptera</taxon>
    </lineage>
</organism>
<evidence type="ECO:0000256" key="2">
    <source>
        <dbReference type="ARBA" id="ARBA00006070"/>
    </source>
</evidence>
<dbReference type="PANTHER" id="PTHR10743:SF0">
    <property type="entry name" value="PROTEIN RER1"/>
    <property type="match status" value="1"/>
</dbReference>
<evidence type="ECO:0008006" key="9">
    <source>
        <dbReference type="Google" id="ProtNLM"/>
    </source>
</evidence>
<accession>A0AAD7Z7T4</accession>
<dbReference type="Proteomes" id="UP001233999">
    <property type="component" value="Unassembled WGS sequence"/>
</dbReference>